<protein>
    <submittedName>
        <fullName evidence="1">Rrf2 family transcriptional regulator</fullName>
    </submittedName>
</protein>
<dbReference type="SUPFAM" id="SSF46785">
    <property type="entry name" value="Winged helix' DNA-binding domain"/>
    <property type="match status" value="1"/>
</dbReference>
<dbReference type="Pfam" id="PF02082">
    <property type="entry name" value="Rrf2"/>
    <property type="match status" value="1"/>
</dbReference>
<dbReference type="InterPro" id="IPR036388">
    <property type="entry name" value="WH-like_DNA-bd_sf"/>
</dbReference>
<dbReference type="InterPro" id="IPR036390">
    <property type="entry name" value="WH_DNA-bd_sf"/>
</dbReference>
<organism evidence="1 2">
    <name type="scientific">Paenibacillus mangrovi</name>
    <dbReference type="NCBI Taxonomy" id="2931978"/>
    <lineage>
        <taxon>Bacteria</taxon>
        <taxon>Bacillati</taxon>
        <taxon>Bacillota</taxon>
        <taxon>Bacilli</taxon>
        <taxon>Bacillales</taxon>
        <taxon>Paenibacillaceae</taxon>
        <taxon>Paenibacillus</taxon>
    </lineage>
</organism>
<evidence type="ECO:0000313" key="2">
    <source>
        <dbReference type="Proteomes" id="UP001139347"/>
    </source>
</evidence>
<comment type="caution">
    <text evidence="1">The sequence shown here is derived from an EMBL/GenBank/DDBJ whole genome shotgun (WGS) entry which is preliminary data.</text>
</comment>
<dbReference type="InterPro" id="IPR030489">
    <property type="entry name" value="TR_Rrf2-type_CS"/>
</dbReference>
<gene>
    <name evidence="1" type="ORF">MUG84_21180</name>
</gene>
<dbReference type="Proteomes" id="UP001139347">
    <property type="component" value="Unassembled WGS sequence"/>
</dbReference>
<dbReference type="InterPro" id="IPR000944">
    <property type="entry name" value="Tscrpt_reg_Rrf2"/>
</dbReference>
<dbReference type="Gene3D" id="1.10.10.10">
    <property type="entry name" value="Winged helix-like DNA-binding domain superfamily/Winged helix DNA-binding domain"/>
    <property type="match status" value="1"/>
</dbReference>
<dbReference type="PROSITE" id="PS01332">
    <property type="entry name" value="HTH_RRF2_1"/>
    <property type="match status" value="1"/>
</dbReference>
<dbReference type="EMBL" id="JALIRP010000010">
    <property type="protein sequence ID" value="MCJ8014229.1"/>
    <property type="molecule type" value="Genomic_DNA"/>
</dbReference>
<dbReference type="PROSITE" id="PS51197">
    <property type="entry name" value="HTH_RRF2_2"/>
    <property type="match status" value="1"/>
</dbReference>
<name>A0A9X1WSF5_9BACL</name>
<sequence>MNPRLGSLRYRTTQSVILLLGEHGGILNSAQMAREIRIHAVYLRKIISPLLVSGLVEAKEGRDGGYKLACLRKYKVADLIVVVMKVFRFVY</sequence>
<accession>A0A9X1WSF5</accession>
<proteinExistence type="predicted"/>
<keyword evidence="2" id="KW-1185">Reference proteome</keyword>
<dbReference type="RefSeq" id="WP_244728638.1">
    <property type="nucleotide sequence ID" value="NZ_JALIRP010000010.1"/>
</dbReference>
<reference evidence="1" key="1">
    <citation type="submission" date="2022-04" db="EMBL/GenBank/DDBJ databases">
        <title>Paenibacillus mangrovi sp. nov., a novel endophytic bacterium isolated from bark of Kandelia candel.</title>
        <authorList>
            <person name="Tuo L."/>
        </authorList>
    </citation>
    <scope>NUCLEOTIDE SEQUENCE</scope>
    <source>
        <strain evidence="1">KQZ6P-2</strain>
    </source>
</reference>
<evidence type="ECO:0000313" key="1">
    <source>
        <dbReference type="EMBL" id="MCJ8014229.1"/>
    </source>
</evidence>
<dbReference type="AlphaFoldDB" id="A0A9X1WSF5"/>